<protein>
    <submittedName>
        <fullName evidence="1">Uncharacterized protein</fullName>
    </submittedName>
</protein>
<reference evidence="1 2" key="1">
    <citation type="journal article" date="2013" name="Genome Announc.">
        <title>Complete Genome Sequence of Burkholderia sp. Strain RPE64, Bacterial Symbiont of the Bean Bug Riptortus pedestris.</title>
        <authorList>
            <person name="Shibata T.F."/>
            <person name="Maeda T."/>
            <person name="Nikoh N."/>
            <person name="Yamaguchi K."/>
            <person name="Oshima K."/>
            <person name="Hattori M."/>
            <person name="Nishiyama T."/>
            <person name="Hasebe M."/>
            <person name="Fukatsu T."/>
            <person name="Kikuchi Y."/>
            <person name="Shigenobu S."/>
        </authorList>
    </citation>
    <scope>NUCLEOTIDE SEQUENCE [LARGE SCALE GENOMIC DNA]</scope>
</reference>
<dbReference type="KEGG" id="buo:BRPE64_ACDS23820"/>
<dbReference type="PATRIC" id="fig|758793.3.peg.2386"/>
<proteinExistence type="predicted"/>
<evidence type="ECO:0000313" key="2">
    <source>
        <dbReference type="Proteomes" id="UP000013966"/>
    </source>
</evidence>
<name>R4WY54_9BURK</name>
<dbReference type="AlphaFoldDB" id="R4WY54"/>
<dbReference type="Proteomes" id="UP000013966">
    <property type="component" value="Chromosome 1"/>
</dbReference>
<reference evidence="1 2" key="2">
    <citation type="journal article" date="2018" name="Int. J. Syst. Evol. Microbiol.">
        <title>Burkholderia insecticola sp. nov., a gut symbiotic bacterium of the bean bug Riptortus pedestris.</title>
        <authorList>
            <person name="Takeshita K."/>
            <person name="Tamaki H."/>
            <person name="Ohbayashi T."/>
            <person name="Meng X.-Y."/>
            <person name="Sone T."/>
            <person name="Mitani Y."/>
            <person name="Peeters C."/>
            <person name="Kikuchi Y."/>
            <person name="Vandamme P."/>
        </authorList>
    </citation>
    <scope>NUCLEOTIDE SEQUENCE [LARGE SCALE GENOMIC DNA]</scope>
    <source>
        <strain evidence="1">RPE64</strain>
    </source>
</reference>
<gene>
    <name evidence="1" type="ORF">BRPE64_ACDS23820</name>
</gene>
<evidence type="ECO:0000313" key="1">
    <source>
        <dbReference type="EMBL" id="BAN24136.1"/>
    </source>
</evidence>
<accession>R4WY54</accession>
<organism evidence="1 2">
    <name type="scientific">Caballeronia insecticola</name>
    <dbReference type="NCBI Taxonomy" id="758793"/>
    <lineage>
        <taxon>Bacteria</taxon>
        <taxon>Pseudomonadati</taxon>
        <taxon>Pseudomonadota</taxon>
        <taxon>Betaproteobacteria</taxon>
        <taxon>Burkholderiales</taxon>
        <taxon>Burkholderiaceae</taxon>
        <taxon>Caballeronia</taxon>
    </lineage>
</organism>
<keyword evidence="2" id="KW-1185">Reference proteome</keyword>
<sequence>MQNSWCSNGADVPRIYHLCRARRETREPRAVFWRSSGL</sequence>
<dbReference type="HOGENOM" id="CLU_3325507_0_0_4"/>
<dbReference type="EMBL" id="AP013058">
    <property type="protein sequence ID" value="BAN24136.1"/>
    <property type="molecule type" value="Genomic_DNA"/>
</dbReference>